<dbReference type="PANTHER" id="PTHR33572:SF3">
    <property type="entry name" value="VELVET COMPLEX SUBUNIT B"/>
    <property type="match status" value="1"/>
</dbReference>
<dbReference type="AlphaFoldDB" id="A0AAD7C007"/>
<evidence type="ECO:0000256" key="5">
    <source>
        <dbReference type="SAM" id="MobiDB-lite"/>
    </source>
</evidence>
<dbReference type="PROSITE" id="PS51821">
    <property type="entry name" value="VELVET"/>
    <property type="match status" value="1"/>
</dbReference>
<evidence type="ECO:0000256" key="3">
    <source>
        <dbReference type="ARBA" id="ARBA00023163"/>
    </source>
</evidence>
<keyword evidence="8" id="KW-1185">Reference proteome</keyword>
<dbReference type="Gene3D" id="2.60.40.3960">
    <property type="entry name" value="Velvet domain"/>
    <property type="match status" value="1"/>
</dbReference>
<dbReference type="Pfam" id="PF11754">
    <property type="entry name" value="Velvet"/>
    <property type="match status" value="1"/>
</dbReference>
<evidence type="ECO:0000259" key="6">
    <source>
        <dbReference type="PROSITE" id="PS51821"/>
    </source>
</evidence>
<accession>A0AAD7C007</accession>
<protein>
    <submittedName>
        <fullName evidence="7">Velvet factor-domain-containing protein</fullName>
    </submittedName>
</protein>
<dbReference type="InterPro" id="IPR038491">
    <property type="entry name" value="Velvet_dom_sf"/>
</dbReference>
<evidence type="ECO:0000313" key="8">
    <source>
        <dbReference type="Proteomes" id="UP001221142"/>
    </source>
</evidence>
<evidence type="ECO:0000256" key="4">
    <source>
        <dbReference type="ARBA" id="ARBA00023242"/>
    </source>
</evidence>
<organism evidence="7 8">
    <name type="scientific">Roridomyces roridus</name>
    <dbReference type="NCBI Taxonomy" id="1738132"/>
    <lineage>
        <taxon>Eukaryota</taxon>
        <taxon>Fungi</taxon>
        <taxon>Dikarya</taxon>
        <taxon>Basidiomycota</taxon>
        <taxon>Agaricomycotina</taxon>
        <taxon>Agaricomycetes</taxon>
        <taxon>Agaricomycetidae</taxon>
        <taxon>Agaricales</taxon>
        <taxon>Marasmiineae</taxon>
        <taxon>Mycenaceae</taxon>
        <taxon>Roridomyces</taxon>
    </lineage>
</organism>
<dbReference type="InterPro" id="IPR021740">
    <property type="entry name" value="Velvet"/>
</dbReference>
<name>A0AAD7C007_9AGAR</name>
<dbReference type="InterPro" id="IPR037525">
    <property type="entry name" value="Velvet_dom"/>
</dbReference>
<comment type="caution">
    <text evidence="7">The sequence shown here is derived from an EMBL/GenBank/DDBJ whole genome shotgun (WGS) entry which is preliminary data.</text>
</comment>
<dbReference type="EMBL" id="JARKIF010000007">
    <property type="protein sequence ID" value="KAJ7635162.1"/>
    <property type="molecule type" value="Genomic_DNA"/>
</dbReference>
<dbReference type="GO" id="GO:0005634">
    <property type="term" value="C:nucleus"/>
    <property type="evidence" value="ECO:0007669"/>
    <property type="project" value="UniProtKB-SubCell"/>
</dbReference>
<proteinExistence type="predicted"/>
<dbReference type="Proteomes" id="UP001221142">
    <property type="component" value="Unassembled WGS sequence"/>
</dbReference>
<feature type="compositionally biased region" description="Basic residues" evidence="5">
    <location>
        <begin position="259"/>
        <end position="268"/>
    </location>
</feature>
<feature type="compositionally biased region" description="Low complexity" evidence="5">
    <location>
        <begin position="12"/>
        <end position="24"/>
    </location>
</feature>
<feature type="domain" description="Velvet" evidence="6">
    <location>
        <begin position="49"/>
        <end position="257"/>
    </location>
</feature>
<feature type="region of interest" description="Disordered" evidence="5">
    <location>
        <begin position="1"/>
        <end position="35"/>
    </location>
</feature>
<reference evidence="7" key="1">
    <citation type="submission" date="2023-03" db="EMBL/GenBank/DDBJ databases">
        <title>Massive genome expansion in bonnet fungi (Mycena s.s.) driven by repeated elements and novel gene families across ecological guilds.</title>
        <authorList>
            <consortium name="Lawrence Berkeley National Laboratory"/>
            <person name="Harder C.B."/>
            <person name="Miyauchi S."/>
            <person name="Viragh M."/>
            <person name="Kuo A."/>
            <person name="Thoen E."/>
            <person name="Andreopoulos B."/>
            <person name="Lu D."/>
            <person name="Skrede I."/>
            <person name="Drula E."/>
            <person name="Henrissat B."/>
            <person name="Morin E."/>
            <person name="Kohler A."/>
            <person name="Barry K."/>
            <person name="LaButti K."/>
            <person name="Morin E."/>
            <person name="Salamov A."/>
            <person name="Lipzen A."/>
            <person name="Mereny Z."/>
            <person name="Hegedus B."/>
            <person name="Baldrian P."/>
            <person name="Stursova M."/>
            <person name="Weitz H."/>
            <person name="Taylor A."/>
            <person name="Grigoriev I.V."/>
            <person name="Nagy L.G."/>
            <person name="Martin F."/>
            <person name="Kauserud H."/>
        </authorList>
    </citation>
    <scope>NUCLEOTIDE SEQUENCE</scope>
    <source>
        <strain evidence="7">9284</strain>
    </source>
</reference>
<evidence type="ECO:0000313" key="7">
    <source>
        <dbReference type="EMBL" id="KAJ7635162.1"/>
    </source>
</evidence>
<keyword evidence="3" id="KW-0804">Transcription</keyword>
<evidence type="ECO:0000256" key="1">
    <source>
        <dbReference type="ARBA" id="ARBA00004123"/>
    </source>
</evidence>
<keyword evidence="4" id="KW-0539">Nucleus</keyword>
<evidence type="ECO:0000256" key="2">
    <source>
        <dbReference type="ARBA" id="ARBA00023015"/>
    </source>
</evidence>
<dbReference type="PANTHER" id="PTHR33572">
    <property type="entry name" value="SPORE DEVELOPMENT REGULATOR VOSA"/>
    <property type="match status" value="1"/>
</dbReference>
<gene>
    <name evidence="7" type="ORF">FB45DRAFT_743270</name>
</gene>
<keyword evidence="2" id="KW-0805">Transcription regulation</keyword>
<feature type="region of interest" description="Disordered" evidence="5">
    <location>
        <begin position="259"/>
        <end position="292"/>
    </location>
</feature>
<sequence length="333" mass="36652">MHSLAGWNPDPGLSRGESSLQLSESSHERQPQVLRPFPPIELASGQFVGLTIRAELQEIQRPFLIFSCRFGAVDRRVLDDPPVAMLRLFVVHNLGTDIECEIEMEDYESVAGVWSPICEQRIDPTPTPTASTSSPSPAATPDALAIINGHVVTEASNCTRALFGAKFVEPHKIKLADRTCILFTFHDLAVQLEGNFVLRYRFFDIFSRPIGASSARVQAECYGGPFKIYPTKDAPPLKVSTPLTMSLHRQGVRVNVRPIARKSRKRKRPGDEGQLETIAPSPGSGGSWSNEELNVDSEEPLVLLDGVPLARVSHNNTYPFYNVEDNPSGAVIP</sequence>
<comment type="subcellular location">
    <subcellularLocation>
        <location evidence="1">Nucleus</location>
    </subcellularLocation>
</comment>